<dbReference type="AlphaFoldDB" id="A0A4P2VJI3"/>
<dbReference type="OrthoDB" id="5293815at2"/>
<protein>
    <submittedName>
        <fullName evidence="2">3-demethylubiquinone-9 3-O-methyltransferase</fullName>
    </submittedName>
</protein>
<dbReference type="Pfam" id="PF08241">
    <property type="entry name" value="Methyltransf_11"/>
    <property type="match status" value="1"/>
</dbReference>
<feature type="domain" description="Methyltransferase type 11" evidence="1">
    <location>
        <begin position="56"/>
        <end position="148"/>
    </location>
</feature>
<dbReference type="EMBL" id="AP019368">
    <property type="protein sequence ID" value="BBH51740.1"/>
    <property type="molecule type" value="Genomic_DNA"/>
</dbReference>
<dbReference type="InterPro" id="IPR029063">
    <property type="entry name" value="SAM-dependent_MTases_sf"/>
</dbReference>
<dbReference type="Proteomes" id="UP000291236">
    <property type="component" value="Chromosome"/>
</dbReference>
<reference evidence="2 3" key="1">
    <citation type="submission" date="2018-12" db="EMBL/GenBank/DDBJ databases">
        <title>Rubrispira sanarue gen. nov., sp., nov., a member of the order Silvanigrellales, isolated from a brackish lake in Hamamatsu Japan.</title>
        <authorList>
            <person name="Maejima Y."/>
            <person name="Iino T."/>
            <person name="Muraguchi Y."/>
            <person name="Fukuda K."/>
            <person name="Nojiri H."/>
            <person name="Ohkuma M."/>
            <person name="Moriuchi R."/>
            <person name="Dohra H."/>
            <person name="Kimbara K."/>
            <person name="Shintani M."/>
        </authorList>
    </citation>
    <scope>NUCLEOTIDE SEQUENCE [LARGE SCALE GENOMIC DNA]</scope>
    <source>
        <strain evidence="2 3">RF1110005</strain>
    </source>
</reference>
<sequence>MLKKYQINNEIYKQMGDEWYVSDNYVALLRAEARARNPWVSKKIIELIKKEDVTVLDVGCGGGLLANDLAKMNYKVTGVDIHQEVLNVGKKYDSTGSVKYLYADAHALPFPDACFDVVCILDVLEHVDNYIQVLNECVRCLKNGGYIFYHTFNRNIFSLLFVIKGMEIFVKNTPKNLHVHHLFIKPKEIKEVFKELNCKSKEIKGLNPKIFSREFMKLILKGEIDEKFEFELTNSLIAGYIGYAEKLN</sequence>
<name>A0A4P2VJI3_FLUSA</name>
<dbReference type="GO" id="GO:0032259">
    <property type="term" value="P:methylation"/>
    <property type="evidence" value="ECO:0007669"/>
    <property type="project" value="UniProtKB-KW"/>
</dbReference>
<dbReference type="Gene3D" id="3.40.50.150">
    <property type="entry name" value="Vaccinia Virus protein VP39"/>
    <property type="match status" value="1"/>
</dbReference>
<dbReference type="KEGG" id="sbf:JCM31447_01570"/>
<dbReference type="InterPro" id="IPR013216">
    <property type="entry name" value="Methyltransf_11"/>
</dbReference>
<dbReference type="SUPFAM" id="SSF53335">
    <property type="entry name" value="S-adenosyl-L-methionine-dependent methyltransferases"/>
    <property type="match status" value="1"/>
</dbReference>
<dbReference type="PANTHER" id="PTHR43591:SF110">
    <property type="entry name" value="RHODANESE DOMAIN-CONTAINING PROTEIN"/>
    <property type="match status" value="1"/>
</dbReference>
<gene>
    <name evidence="2" type="ORF">JCM31447_01570</name>
</gene>
<keyword evidence="2" id="KW-0808">Transferase</keyword>
<dbReference type="GO" id="GO:0061542">
    <property type="term" value="F:3-demethylubiquinol 3-O-methyltransferase activity"/>
    <property type="evidence" value="ECO:0007669"/>
    <property type="project" value="InterPro"/>
</dbReference>
<evidence type="ECO:0000313" key="3">
    <source>
        <dbReference type="Proteomes" id="UP000291236"/>
    </source>
</evidence>
<organism evidence="2 3">
    <name type="scientific">Fluviispira sanaruensis</name>
    <dbReference type="NCBI Taxonomy" id="2493639"/>
    <lineage>
        <taxon>Bacteria</taxon>
        <taxon>Pseudomonadati</taxon>
        <taxon>Bdellovibrionota</taxon>
        <taxon>Oligoflexia</taxon>
        <taxon>Silvanigrellales</taxon>
        <taxon>Silvanigrellaceae</taxon>
        <taxon>Fluviispira</taxon>
    </lineage>
</organism>
<accession>A0A4P2VJI3</accession>
<dbReference type="GO" id="GO:0010420">
    <property type="term" value="F:polyprenyldihydroxybenzoate methyltransferase activity"/>
    <property type="evidence" value="ECO:0007669"/>
    <property type="project" value="InterPro"/>
</dbReference>
<dbReference type="CDD" id="cd02440">
    <property type="entry name" value="AdoMet_MTases"/>
    <property type="match status" value="1"/>
</dbReference>
<dbReference type="NCBIfam" id="TIGR01983">
    <property type="entry name" value="UbiG"/>
    <property type="match status" value="1"/>
</dbReference>
<dbReference type="InterPro" id="IPR010233">
    <property type="entry name" value="UbiG_MeTrfase"/>
</dbReference>
<proteinExistence type="predicted"/>
<keyword evidence="2" id="KW-0830">Ubiquinone</keyword>
<evidence type="ECO:0000259" key="1">
    <source>
        <dbReference type="Pfam" id="PF08241"/>
    </source>
</evidence>
<keyword evidence="3" id="KW-1185">Reference proteome</keyword>
<dbReference type="PANTHER" id="PTHR43591">
    <property type="entry name" value="METHYLTRANSFERASE"/>
    <property type="match status" value="1"/>
</dbReference>
<keyword evidence="2" id="KW-0489">Methyltransferase</keyword>
<dbReference type="RefSeq" id="WP_130605576.1">
    <property type="nucleotide sequence ID" value="NZ_AP019368.1"/>
</dbReference>
<evidence type="ECO:0000313" key="2">
    <source>
        <dbReference type="EMBL" id="BBH51740.1"/>
    </source>
</evidence>